<organism evidence="2 3">
    <name type="scientific">Steinernema hermaphroditum</name>
    <dbReference type="NCBI Taxonomy" id="289476"/>
    <lineage>
        <taxon>Eukaryota</taxon>
        <taxon>Metazoa</taxon>
        <taxon>Ecdysozoa</taxon>
        <taxon>Nematoda</taxon>
        <taxon>Chromadorea</taxon>
        <taxon>Rhabditida</taxon>
        <taxon>Tylenchina</taxon>
        <taxon>Panagrolaimomorpha</taxon>
        <taxon>Strongyloidoidea</taxon>
        <taxon>Steinernematidae</taxon>
        <taxon>Steinernema</taxon>
    </lineage>
</organism>
<name>A0AA39HT33_9BILA</name>
<evidence type="ECO:0000256" key="1">
    <source>
        <dbReference type="SAM" id="MobiDB-lite"/>
    </source>
</evidence>
<evidence type="ECO:0000313" key="3">
    <source>
        <dbReference type="Proteomes" id="UP001175271"/>
    </source>
</evidence>
<feature type="compositionally biased region" description="Acidic residues" evidence="1">
    <location>
        <begin position="65"/>
        <end position="84"/>
    </location>
</feature>
<feature type="compositionally biased region" description="Acidic residues" evidence="1">
    <location>
        <begin position="1"/>
        <end position="21"/>
    </location>
</feature>
<feature type="compositionally biased region" description="Basic and acidic residues" evidence="1">
    <location>
        <begin position="43"/>
        <end position="64"/>
    </location>
</feature>
<feature type="region of interest" description="Disordered" evidence="1">
    <location>
        <begin position="1"/>
        <end position="101"/>
    </location>
</feature>
<protein>
    <submittedName>
        <fullName evidence="2">Uncharacterized protein</fullName>
    </submittedName>
</protein>
<feature type="compositionally biased region" description="Basic and acidic residues" evidence="1">
    <location>
        <begin position="22"/>
        <end position="33"/>
    </location>
</feature>
<comment type="caution">
    <text evidence="2">The sequence shown here is derived from an EMBL/GenBank/DDBJ whole genome shotgun (WGS) entry which is preliminary data.</text>
</comment>
<sequence length="178" mass="19389">MKAEVAEDEDVGEDVGDGDPESEQKGSHHRQEQEYGGEEEYPADGKVRRGEATDLVGDGRKGVDEEGEGAEEDDSHLDEVEEGVEALVEGAAEEHRGGAALDDAAEVVLEEEGEDLEGGKQKRDGAGQVGRLLPGEALVAEEERLVWGAEASLTRQESRWRRICRRRRRRGGRTGVGR</sequence>
<reference evidence="2" key="1">
    <citation type="submission" date="2023-06" db="EMBL/GenBank/DDBJ databases">
        <title>Genomic analysis of the entomopathogenic nematode Steinernema hermaphroditum.</title>
        <authorList>
            <person name="Schwarz E.M."/>
            <person name="Heppert J.K."/>
            <person name="Baniya A."/>
            <person name="Schwartz H.T."/>
            <person name="Tan C.-H."/>
            <person name="Antoshechkin I."/>
            <person name="Sternberg P.W."/>
            <person name="Goodrich-Blair H."/>
            <person name="Dillman A.R."/>
        </authorList>
    </citation>
    <scope>NUCLEOTIDE SEQUENCE</scope>
    <source>
        <strain evidence="2">PS9179</strain>
        <tissue evidence="2">Whole animal</tissue>
    </source>
</reference>
<dbReference type="EMBL" id="JAUCMV010000003">
    <property type="protein sequence ID" value="KAK0410831.1"/>
    <property type="molecule type" value="Genomic_DNA"/>
</dbReference>
<dbReference type="AlphaFoldDB" id="A0AA39HT33"/>
<accession>A0AA39HT33</accession>
<keyword evidence="3" id="KW-1185">Reference proteome</keyword>
<dbReference type="Proteomes" id="UP001175271">
    <property type="component" value="Unassembled WGS sequence"/>
</dbReference>
<gene>
    <name evidence="2" type="ORF">QR680_005349</name>
</gene>
<evidence type="ECO:0000313" key="2">
    <source>
        <dbReference type="EMBL" id="KAK0410831.1"/>
    </source>
</evidence>
<proteinExistence type="predicted"/>